<reference evidence="2 3" key="1">
    <citation type="submission" date="2021-01" db="EMBL/GenBank/DDBJ databases">
        <title>WGS of actinomycetes isolated from Thailand.</title>
        <authorList>
            <person name="Thawai C."/>
        </authorList>
    </citation>
    <scope>NUCLEOTIDE SEQUENCE [LARGE SCALE GENOMIC DNA]</scope>
    <source>
        <strain evidence="2 3">LPG 2</strain>
    </source>
</reference>
<comment type="caution">
    <text evidence="2">The sequence shown here is derived from an EMBL/GenBank/DDBJ whole genome shotgun (WGS) entry which is preliminary data.</text>
</comment>
<keyword evidence="3" id="KW-1185">Reference proteome</keyword>
<proteinExistence type="predicted"/>
<dbReference type="InterPro" id="IPR025240">
    <property type="entry name" value="DUF4189"/>
</dbReference>
<sequence length="117" mass="11910">MSKFGFGLFVFAGLAATLLPGAPAQGQVYYGAMATDAERGALGMAWNHTSGPAAEQAALAQCGGNCTVLTTFTACGAVSHSDIANRYTGGNGGTRAEAEAESRWDSDSRVVRSVCNG</sequence>
<dbReference type="EMBL" id="JAERRJ010000005">
    <property type="protein sequence ID" value="MBL1075703.1"/>
    <property type="molecule type" value="Genomic_DNA"/>
</dbReference>
<dbReference type="Proteomes" id="UP000602198">
    <property type="component" value="Unassembled WGS sequence"/>
</dbReference>
<evidence type="ECO:0000313" key="2">
    <source>
        <dbReference type="EMBL" id="MBL1075703.1"/>
    </source>
</evidence>
<organism evidence="2 3">
    <name type="scientific">Nocardia acididurans</name>
    <dbReference type="NCBI Taxonomy" id="2802282"/>
    <lineage>
        <taxon>Bacteria</taxon>
        <taxon>Bacillati</taxon>
        <taxon>Actinomycetota</taxon>
        <taxon>Actinomycetes</taxon>
        <taxon>Mycobacteriales</taxon>
        <taxon>Nocardiaceae</taxon>
        <taxon>Nocardia</taxon>
    </lineage>
</organism>
<evidence type="ECO:0000313" key="3">
    <source>
        <dbReference type="Proteomes" id="UP000602198"/>
    </source>
</evidence>
<feature type="domain" description="DUF4189" evidence="1">
    <location>
        <begin position="30"/>
        <end position="104"/>
    </location>
</feature>
<protein>
    <submittedName>
        <fullName evidence="2">DUF4189 domain-containing protein</fullName>
    </submittedName>
</protein>
<gene>
    <name evidence="2" type="ORF">JK358_15010</name>
</gene>
<dbReference type="RefSeq" id="WP_201948019.1">
    <property type="nucleotide sequence ID" value="NZ_JAERRJ010000005.1"/>
</dbReference>
<name>A0ABS1M4X9_9NOCA</name>
<evidence type="ECO:0000259" key="1">
    <source>
        <dbReference type="Pfam" id="PF13827"/>
    </source>
</evidence>
<accession>A0ABS1M4X9</accession>
<dbReference type="Pfam" id="PF13827">
    <property type="entry name" value="DUF4189"/>
    <property type="match status" value="1"/>
</dbReference>